<keyword evidence="1" id="KW-1133">Transmembrane helix</keyword>
<dbReference type="RefSeq" id="WP_066444413.1">
    <property type="nucleotide sequence ID" value="NZ_CP014226.1"/>
</dbReference>
<dbReference type="EMBL" id="CP014226">
    <property type="protein sequence ID" value="AMC99506.1"/>
    <property type="molecule type" value="Genomic_DNA"/>
</dbReference>
<name>A0A0X8HBC2_9GAMM</name>
<keyword evidence="1" id="KW-0472">Membrane</keyword>
<protein>
    <submittedName>
        <fullName evidence="2">Uncharacterized protein</fullName>
    </submittedName>
</protein>
<sequence length="386" mass="40792">MTAPRESVGLGAAVSLPAARWWRARGWQPWGVSLLLVVLLMVALTQGYRALQDRSDAPLFRVVVSGETLILDADTHAAFGRELAELTQAAHPRLLQEMQLWIDERVDASFAPLEAAVPAYLDWYFSLRGSYHRLGVAIVGDLDKWLEAQLTERLIEESGFASALAELQADFPTQLALTHQVLVEDIGRTLHARFADRQAAGTSDSADAIHTIDLDLTLSQAFQGQWDTARWGTAGAGAVVGFVTSRVLVQRLASGAAARGARVVAGRVVARLGVHGARSLAAGGTAAVATAPTGPGALLTGAAVALAGFAGTEYALLKAEEALYRAEMAAELEAEVTRAKAEVKGMLESGTTGSATVLEQQLEVATRRAEASGGVSERYRIVGGDG</sequence>
<gene>
    <name evidence="2" type="ORF">LOKO_00411</name>
</gene>
<reference evidence="2 3" key="1">
    <citation type="journal article" date="2016" name="Genome Announc.">
        <title>Draft Genome Sequence of 'Halomonas chromatireducens' Strain AGD 8-3, a Haloalkaliphilic Chromate- and Selenite-Reducing Gammaproteobacterium.</title>
        <authorList>
            <person name="Sharko F.S."/>
            <person name="Shapovalova A.A."/>
            <person name="Tsygankova S.V."/>
            <person name="Komova A.V."/>
            <person name="Boulygina E.S."/>
            <person name="Teslyuk A.B."/>
            <person name="Gotovtsev P.M."/>
            <person name="Namsaraev Z.B."/>
            <person name="Khijniak T.V."/>
            <person name="Nedoluzhko A.V."/>
            <person name="Vasilov R.G."/>
        </authorList>
    </citation>
    <scope>NUCLEOTIDE SEQUENCE [LARGE SCALE GENOMIC DNA]</scope>
    <source>
        <strain evidence="2 3">AGD 8-3</strain>
    </source>
</reference>
<dbReference type="PATRIC" id="fig|507626.3.peg.407"/>
<keyword evidence="3" id="KW-1185">Reference proteome</keyword>
<dbReference type="STRING" id="507626.LOKO_00411"/>
<organism evidence="2 3">
    <name type="scientific">Halomonas chromatireducens</name>
    <dbReference type="NCBI Taxonomy" id="507626"/>
    <lineage>
        <taxon>Bacteria</taxon>
        <taxon>Pseudomonadati</taxon>
        <taxon>Pseudomonadota</taxon>
        <taxon>Gammaproteobacteria</taxon>
        <taxon>Oceanospirillales</taxon>
        <taxon>Halomonadaceae</taxon>
        <taxon>Halomonas</taxon>
    </lineage>
</organism>
<proteinExistence type="predicted"/>
<accession>A0A0X8HBC2</accession>
<dbReference type="OrthoDB" id="3199629at2"/>
<evidence type="ECO:0000313" key="3">
    <source>
        <dbReference type="Proteomes" id="UP000063387"/>
    </source>
</evidence>
<keyword evidence="1" id="KW-0812">Transmembrane</keyword>
<reference evidence="2 3" key="2">
    <citation type="submission" date="2016-02" db="EMBL/GenBank/DDBJ databases">
        <authorList>
            <person name="Wen L."/>
            <person name="He K."/>
            <person name="Yang H."/>
        </authorList>
    </citation>
    <scope>NUCLEOTIDE SEQUENCE [LARGE SCALE GENOMIC DNA]</scope>
    <source>
        <strain evidence="2 3">AGD 8-3</strain>
    </source>
</reference>
<dbReference type="KEGG" id="hco:LOKO_00411"/>
<feature type="transmembrane region" description="Helical" evidence="1">
    <location>
        <begin position="30"/>
        <end position="51"/>
    </location>
</feature>
<dbReference type="AlphaFoldDB" id="A0A0X8HBC2"/>
<dbReference type="Proteomes" id="UP000063387">
    <property type="component" value="Chromosome"/>
</dbReference>
<evidence type="ECO:0000313" key="2">
    <source>
        <dbReference type="EMBL" id="AMC99506.1"/>
    </source>
</evidence>
<evidence type="ECO:0000256" key="1">
    <source>
        <dbReference type="SAM" id="Phobius"/>
    </source>
</evidence>